<dbReference type="InterPro" id="IPR002575">
    <property type="entry name" value="Aminoglycoside_PTrfase"/>
</dbReference>
<name>A0ABQ4CAE9_9ACTN</name>
<dbReference type="Proteomes" id="UP000624325">
    <property type="component" value="Unassembled WGS sequence"/>
</dbReference>
<protein>
    <recommendedName>
        <fullName evidence="1">Aminoglycoside phosphotransferase domain-containing protein</fullName>
    </recommendedName>
</protein>
<dbReference type="Pfam" id="PF01636">
    <property type="entry name" value="APH"/>
    <property type="match status" value="1"/>
</dbReference>
<dbReference type="SUPFAM" id="SSF56112">
    <property type="entry name" value="Protein kinase-like (PK-like)"/>
    <property type="match status" value="1"/>
</dbReference>
<reference evidence="2 3" key="1">
    <citation type="submission" date="2021-01" db="EMBL/GenBank/DDBJ databases">
        <title>Whole genome shotgun sequence of Asanoa iriomotensis NBRC 100142.</title>
        <authorList>
            <person name="Komaki H."/>
            <person name="Tamura T."/>
        </authorList>
    </citation>
    <scope>NUCLEOTIDE SEQUENCE [LARGE SCALE GENOMIC DNA]</scope>
    <source>
        <strain evidence="2 3">NBRC 100142</strain>
    </source>
</reference>
<organism evidence="2 3">
    <name type="scientific">Asanoa iriomotensis</name>
    <dbReference type="NCBI Taxonomy" id="234613"/>
    <lineage>
        <taxon>Bacteria</taxon>
        <taxon>Bacillati</taxon>
        <taxon>Actinomycetota</taxon>
        <taxon>Actinomycetes</taxon>
        <taxon>Micromonosporales</taxon>
        <taxon>Micromonosporaceae</taxon>
        <taxon>Asanoa</taxon>
    </lineage>
</organism>
<gene>
    <name evidence="2" type="ORF">Air01nite_58370</name>
</gene>
<dbReference type="EMBL" id="BONC01000053">
    <property type="protein sequence ID" value="GIF59742.1"/>
    <property type="molecule type" value="Genomic_DNA"/>
</dbReference>
<proteinExistence type="predicted"/>
<evidence type="ECO:0000259" key="1">
    <source>
        <dbReference type="Pfam" id="PF01636"/>
    </source>
</evidence>
<dbReference type="InterPro" id="IPR011009">
    <property type="entry name" value="Kinase-like_dom_sf"/>
</dbReference>
<dbReference type="RefSeq" id="WP_203706573.1">
    <property type="nucleotide sequence ID" value="NZ_BAAALU010000009.1"/>
</dbReference>
<comment type="caution">
    <text evidence="2">The sequence shown here is derived from an EMBL/GenBank/DDBJ whole genome shotgun (WGS) entry which is preliminary data.</text>
</comment>
<sequence length="275" mass="29606">MAIEDVAARFGLGRPVCDAVRVTGGLSNELWKLVTTRGVFAVKRMVVNADRPDFVGNVEAAYAVECRAWAAGIAMPEPMPHDGRALAEVGGALFRVHRWVDGTSGEGTAADAANLLRKIHEHGDPRWEPTPAGPWAADGWGPDLAELGRRVAPTHEPVLVVDSHRDLDRKNTLLRVDGMLLALDGDAAGPVGAVCEAVGLALDWSGDDTATFAEALRAYGRRVPPEPWVFGGWVEAQGGWLDYVARHREDQVDDALARLRGLAERIDAYLAAIPD</sequence>
<evidence type="ECO:0000313" key="3">
    <source>
        <dbReference type="Proteomes" id="UP000624325"/>
    </source>
</evidence>
<feature type="domain" description="Aminoglycoside phosphotransferase" evidence="1">
    <location>
        <begin position="20"/>
        <end position="221"/>
    </location>
</feature>
<evidence type="ECO:0000313" key="2">
    <source>
        <dbReference type="EMBL" id="GIF59742.1"/>
    </source>
</evidence>
<keyword evidence="3" id="KW-1185">Reference proteome</keyword>
<accession>A0ABQ4CAE9</accession>